<dbReference type="AlphaFoldDB" id="A0A7V2SI45"/>
<dbReference type="EMBL" id="DRNO01000073">
    <property type="protein sequence ID" value="HFC03426.1"/>
    <property type="molecule type" value="Genomic_DNA"/>
</dbReference>
<evidence type="ECO:0000313" key="2">
    <source>
        <dbReference type="EMBL" id="HFC03426.1"/>
    </source>
</evidence>
<dbReference type="Proteomes" id="UP000885722">
    <property type="component" value="Unassembled WGS sequence"/>
</dbReference>
<dbReference type="PANTHER" id="PTHR42834">
    <property type="entry name" value="ENDONUCLEASE/EXONUCLEASE/PHOSPHATASE FAMILY PROTEIN (AFU_ORTHOLOGUE AFUA_3G09210)"/>
    <property type="match status" value="1"/>
</dbReference>
<gene>
    <name evidence="2" type="ORF">ENJ74_01010</name>
</gene>
<organism evidence="2">
    <name type="scientific">Nitratifractor salsuginis</name>
    <dbReference type="NCBI Taxonomy" id="269261"/>
    <lineage>
        <taxon>Bacteria</taxon>
        <taxon>Pseudomonadati</taxon>
        <taxon>Campylobacterota</taxon>
        <taxon>Epsilonproteobacteria</taxon>
        <taxon>Campylobacterales</taxon>
        <taxon>Sulfurovaceae</taxon>
        <taxon>Nitratifractor</taxon>
    </lineage>
</organism>
<proteinExistence type="predicted"/>
<comment type="caution">
    <text evidence="2">The sequence shown here is derived from an EMBL/GenBank/DDBJ whole genome shotgun (WGS) entry which is preliminary data.</text>
</comment>
<sequence>MFFSMCSSVSGRRWQGWHSSAGSTGSDLSLMSLRLLLLFLVALWPLFSQSLKIASWNVENLFDMQRQGTEYEEYIPGRHRWSEAMLRKKLEHTAQVICDLDADVIGLQEIENDQVLARLQRLLGRVGCPYPYRAITTGAGRPVHVALLSRVKIARKREIPVTYGGRQRRILEVQLRTDPPLRLFVNHWRSKRGPESERILYAKALRKRLERLPAGTEYLLLGDFNSDWQEYRIMEAKHNDTGGRTGINQVLVTTRNGRMVRYRDLHAASTAFLHYNLWLELPASRRWSHNFFGKKEAIDAILIPPSLANGRSWEYRRGSFGVYRPRYLFGEHGEIRRWEYRHGRHTGRGYSDHLPIYAKLETLAPGMSHARAPKAEAQASKCPKTDIATLQKLRSLENPRCLQGVVVIFKRGRHAVIQQRPDGPAILVYGAAAGLKEGERYDLQIEGFKRYHGMPEITDLEVLKKRGNIETDSFIPPFNPAMMARPADRYRIVRDIRGRYHHRRLIVGGRELRIHFKKRRWIPAEGEKIRIKRAQIGYYKGHSELVVWDRNDFKTVKE</sequence>
<accession>A0A7V2SI45</accession>
<reference evidence="2" key="1">
    <citation type="journal article" date="2020" name="mSystems">
        <title>Genome- and Community-Level Interaction Insights into Carbon Utilization and Element Cycling Functions of Hydrothermarchaeota in Hydrothermal Sediment.</title>
        <authorList>
            <person name="Zhou Z."/>
            <person name="Liu Y."/>
            <person name="Xu W."/>
            <person name="Pan J."/>
            <person name="Luo Z.H."/>
            <person name="Li M."/>
        </authorList>
    </citation>
    <scope>NUCLEOTIDE SEQUENCE [LARGE SCALE GENOMIC DNA]</scope>
    <source>
        <strain evidence="2">HyVt-513</strain>
    </source>
</reference>
<dbReference type="GO" id="GO:0003824">
    <property type="term" value="F:catalytic activity"/>
    <property type="evidence" value="ECO:0007669"/>
    <property type="project" value="InterPro"/>
</dbReference>
<dbReference type="Pfam" id="PF19580">
    <property type="entry name" value="Exo_endo_phos_3"/>
    <property type="match status" value="1"/>
</dbReference>
<dbReference type="Gene3D" id="3.60.10.10">
    <property type="entry name" value="Endonuclease/exonuclease/phosphatase"/>
    <property type="match status" value="1"/>
</dbReference>
<dbReference type="PANTHER" id="PTHR42834:SF1">
    <property type="entry name" value="ENDONUCLEASE_EXONUCLEASE_PHOSPHATASE FAMILY PROTEIN (AFU_ORTHOLOGUE AFUA_3G09210)"/>
    <property type="match status" value="1"/>
</dbReference>
<dbReference type="InterPro" id="IPR005135">
    <property type="entry name" value="Endo/exonuclease/phosphatase"/>
</dbReference>
<feature type="domain" description="Endonuclease/exonuclease/phosphatase" evidence="1">
    <location>
        <begin position="53"/>
        <end position="249"/>
    </location>
</feature>
<dbReference type="InterPro" id="IPR036691">
    <property type="entry name" value="Endo/exonu/phosph_ase_sf"/>
</dbReference>
<protein>
    <recommendedName>
        <fullName evidence="1">Endonuclease/exonuclease/phosphatase domain-containing protein</fullName>
    </recommendedName>
</protein>
<evidence type="ECO:0000259" key="1">
    <source>
        <dbReference type="Pfam" id="PF19580"/>
    </source>
</evidence>
<dbReference type="SUPFAM" id="SSF56219">
    <property type="entry name" value="DNase I-like"/>
    <property type="match status" value="1"/>
</dbReference>
<name>A0A7V2SI45_9BACT</name>